<accession>G9ELH1</accession>
<proteinExistence type="predicted"/>
<dbReference type="OrthoDB" id="5637977at2"/>
<protein>
    <submittedName>
        <fullName evidence="1">Uncharacterized protein</fullName>
    </submittedName>
</protein>
<dbReference type="HOGENOM" id="CLU_1568786_0_0_6"/>
<evidence type="ECO:0000313" key="1">
    <source>
        <dbReference type="EMBL" id="EHL31806.1"/>
    </source>
</evidence>
<dbReference type="InParanoid" id="G9ELH1"/>
<keyword evidence="2" id="KW-1185">Reference proteome</keyword>
<sequence length="170" mass="20046">MEEEFSPIRSIGLYVQKFKDVFRKYKLEKSGYRYSLIDVTSQNNEIELHVILLGIKKQILRLKPEDVVYDDELLSEFSPCDVRAITYLSFQKYIRQEHYSLVIDKQYINKGETIFTVKNLNTSELFNIDAQKLYQDYDLLINLSKKDMVTVISSAVQEQTFLDIKSMEMS</sequence>
<name>G9ELH1_9GAMM</name>
<dbReference type="STRING" id="658187.LDG_5969"/>
<dbReference type="eggNOG" id="ENOG5031EZG">
    <property type="taxonomic scope" value="Bacteria"/>
</dbReference>
<evidence type="ECO:0000313" key="2">
    <source>
        <dbReference type="Proteomes" id="UP000002770"/>
    </source>
</evidence>
<organism evidence="1 2">
    <name type="scientific">Legionella drancourtii LLAP12</name>
    <dbReference type="NCBI Taxonomy" id="658187"/>
    <lineage>
        <taxon>Bacteria</taxon>
        <taxon>Pseudomonadati</taxon>
        <taxon>Pseudomonadota</taxon>
        <taxon>Gammaproteobacteria</taxon>
        <taxon>Legionellales</taxon>
        <taxon>Legionellaceae</taxon>
        <taxon>Legionella</taxon>
    </lineage>
</organism>
<dbReference type="EMBL" id="JH413808">
    <property type="protein sequence ID" value="EHL31806.1"/>
    <property type="molecule type" value="Genomic_DNA"/>
</dbReference>
<dbReference type="Proteomes" id="UP000002770">
    <property type="component" value="Unassembled WGS sequence"/>
</dbReference>
<dbReference type="RefSeq" id="WP_006869917.1">
    <property type="nucleotide sequence ID" value="NZ_JH413808.1"/>
</dbReference>
<reference evidence="1 2" key="1">
    <citation type="journal article" date="2011" name="BMC Genomics">
        <title>Insight into cross-talk between intra-amoebal pathogens.</title>
        <authorList>
            <person name="Gimenez G."/>
            <person name="Bertelli C."/>
            <person name="Moliner C."/>
            <person name="Robert C."/>
            <person name="Raoult D."/>
            <person name="Fournier P.E."/>
            <person name="Greub G."/>
        </authorList>
    </citation>
    <scope>NUCLEOTIDE SEQUENCE [LARGE SCALE GENOMIC DNA]</scope>
    <source>
        <strain evidence="1 2">LLAP12</strain>
    </source>
</reference>
<dbReference type="AlphaFoldDB" id="G9ELH1"/>
<gene>
    <name evidence="1" type="ORF">LDG_5969</name>
</gene>